<name>A0A8H4EW61_MUCCL</name>
<dbReference type="AlphaFoldDB" id="A0A8H4EW61"/>
<keyword evidence="1" id="KW-1133">Transmembrane helix</keyword>
<dbReference type="PANTHER" id="PTHR48471">
    <property type="entry name" value="DDE TNP4 DOMAIN-CONTAINING PROTEIN"/>
    <property type="match status" value="1"/>
</dbReference>
<accession>A0A8H4EW61</accession>
<gene>
    <name evidence="2" type="ORF">FB192DRAFT_1466884</name>
</gene>
<dbReference type="EMBL" id="JAAECE010000012">
    <property type="protein sequence ID" value="KAF1796621.1"/>
    <property type="molecule type" value="Genomic_DNA"/>
</dbReference>
<sequence length="161" mass="18837">MSSPPVHDSDFNNVELYMYLVFLFGSAFNFLRLLQDSGQRLDPRCFHNLHEKFKKEYPPLLLTGRPRALDTRTILALVLMWLHSTMKQERLCVLFGVTAASVSRSKIKGIKTLYRIFTKNKSGRRWNIRWPSDSKKRQFNEMIHANNSNDFKKEVTNGVLD</sequence>
<feature type="transmembrane region" description="Helical" evidence="1">
    <location>
        <begin position="16"/>
        <end position="34"/>
    </location>
</feature>
<evidence type="ECO:0000313" key="3">
    <source>
        <dbReference type="Proteomes" id="UP000469890"/>
    </source>
</evidence>
<evidence type="ECO:0000256" key="1">
    <source>
        <dbReference type="SAM" id="Phobius"/>
    </source>
</evidence>
<dbReference type="Proteomes" id="UP000469890">
    <property type="component" value="Unassembled WGS sequence"/>
</dbReference>
<organism evidence="2 3">
    <name type="scientific">Mucor circinelloides f. lusitanicus</name>
    <name type="common">Mucor racemosus var. lusitanicus</name>
    <dbReference type="NCBI Taxonomy" id="29924"/>
    <lineage>
        <taxon>Eukaryota</taxon>
        <taxon>Fungi</taxon>
        <taxon>Fungi incertae sedis</taxon>
        <taxon>Mucoromycota</taxon>
        <taxon>Mucoromycotina</taxon>
        <taxon>Mucoromycetes</taxon>
        <taxon>Mucorales</taxon>
        <taxon>Mucorineae</taxon>
        <taxon>Mucoraceae</taxon>
        <taxon>Mucor</taxon>
    </lineage>
</organism>
<comment type="caution">
    <text evidence="2">The sequence shown here is derived from an EMBL/GenBank/DDBJ whole genome shotgun (WGS) entry which is preliminary data.</text>
</comment>
<dbReference type="PANTHER" id="PTHR48471:SF1">
    <property type="entry name" value="DDE TNP4 DOMAIN-CONTAINING PROTEIN"/>
    <property type="match status" value="1"/>
</dbReference>
<keyword evidence="1" id="KW-0472">Membrane</keyword>
<protein>
    <submittedName>
        <fullName evidence="2">Uncharacterized protein</fullName>
    </submittedName>
</protein>
<reference evidence="2 3" key="1">
    <citation type="submission" date="2019-09" db="EMBL/GenBank/DDBJ databases">
        <authorList>
            <consortium name="DOE Joint Genome Institute"/>
            <person name="Mondo S.J."/>
            <person name="Navarro-Mendoza M.I."/>
            <person name="Perez-Arques C."/>
            <person name="Panchal S."/>
            <person name="Nicolas F.E."/>
            <person name="Ganguly P."/>
            <person name="Pangilinan J."/>
            <person name="Grigoriev I."/>
            <person name="Heitman J."/>
            <person name="Sanya K."/>
            <person name="Garre V."/>
        </authorList>
    </citation>
    <scope>NUCLEOTIDE SEQUENCE [LARGE SCALE GENOMIC DNA]</scope>
    <source>
        <strain evidence="2 3">MU402</strain>
    </source>
</reference>
<keyword evidence="1" id="KW-0812">Transmembrane</keyword>
<proteinExistence type="predicted"/>
<evidence type="ECO:0000313" key="2">
    <source>
        <dbReference type="EMBL" id="KAF1796621.1"/>
    </source>
</evidence>